<protein>
    <submittedName>
        <fullName evidence="7">NADH-ubiquinone oxidoreductase chain 4L</fullName>
    </submittedName>
</protein>
<evidence type="ECO:0000313" key="8">
    <source>
        <dbReference type="Proteomes" id="UP000001068"/>
    </source>
</evidence>
<keyword evidence="3 6" id="KW-0812">Transmembrane</keyword>
<reference evidence="8" key="1">
    <citation type="submission" date="2010-11" db="EMBL/GenBank/DDBJ databases">
        <title>The complete genome of Desulfurococcus mucosus DSM 2162.</title>
        <authorList>
            <consortium name="US DOE Joint Genome Institute (JGI-PGF)"/>
            <person name="Lucas S."/>
            <person name="Copeland A."/>
            <person name="Lapidus A."/>
            <person name="Bruce D."/>
            <person name="Goodwin L."/>
            <person name="Pitluck S."/>
            <person name="Kyrpides N."/>
            <person name="Mavromatis K."/>
            <person name="Pagani I."/>
            <person name="Ivanova N."/>
            <person name="Ovchinnikova G."/>
            <person name="Chertkov O."/>
            <person name="Held B."/>
            <person name="Brettin T."/>
            <person name="Detter J.C."/>
            <person name="Tapia R."/>
            <person name="Han C."/>
            <person name="Land M."/>
            <person name="Hauser L."/>
            <person name="Markowitz V."/>
            <person name="Cheng J.-F."/>
            <person name="Hugenholtz P."/>
            <person name="Woyke T."/>
            <person name="Wu D."/>
            <person name="Wirth R."/>
            <person name="Bilek Y."/>
            <person name="Hader T."/>
            <person name="Klenk H.-P."/>
            <person name="Eisen J.A."/>
        </authorList>
    </citation>
    <scope>NUCLEOTIDE SEQUENCE [LARGE SCALE GENOMIC DNA]</scope>
    <source>
        <strain evidence="8">ATCC 35584 / DSM 2162 / JCM 9187 / O7/1</strain>
    </source>
</reference>
<feature type="transmembrane region" description="Helical" evidence="6">
    <location>
        <begin position="6"/>
        <end position="24"/>
    </location>
</feature>
<dbReference type="Proteomes" id="UP000001068">
    <property type="component" value="Chromosome"/>
</dbReference>
<feature type="transmembrane region" description="Helical" evidence="6">
    <location>
        <begin position="96"/>
        <end position="120"/>
    </location>
</feature>
<dbReference type="HOGENOM" id="CLU_082058_2_1_2"/>
<dbReference type="PANTHER" id="PTHR34583">
    <property type="entry name" value="ANTIPORTER SUBUNIT MNHC2-RELATED"/>
    <property type="match status" value="1"/>
</dbReference>
<comment type="subcellular location">
    <subcellularLocation>
        <location evidence="1">Cell membrane</location>
        <topology evidence="1">Multi-pass membrane protein</topology>
    </subcellularLocation>
</comment>
<name>E8R9Y6_DESM0</name>
<proteinExistence type="predicted"/>
<dbReference type="AlphaFoldDB" id="E8R9Y6"/>
<evidence type="ECO:0000256" key="1">
    <source>
        <dbReference type="ARBA" id="ARBA00004651"/>
    </source>
</evidence>
<dbReference type="STRING" id="765177.Desmu_1010"/>
<dbReference type="Pfam" id="PF00420">
    <property type="entry name" value="Oxidored_q2"/>
    <property type="match status" value="1"/>
</dbReference>
<evidence type="ECO:0000256" key="6">
    <source>
        <dbReference type="SAM" id="Phobius"/>
    </source>
</evidence>
<dbReference type="InterPro" id="IPR050601">
    <property type="entry name" value="CPA3_antiporter_subunitC"/>
</dbReference>
<dbReference type="RefSeq" id="WP_013562534.1">
    <property type="nucleotide sequence ID" value="NC_014961.1"/>
</dbReference>
<dbReference type="EMBL" id="CP002363">
    <property type="protein sequence ID" value="ADV65312.1"/>
    <property type="molecule type" value="Genomic_DNA"/>
</dbReference>
<keyword evidence="2" id="KW-1003">Cell membrane</keyword>
<gene>
    <name evidence="7" type="ordered locus">Desmu_1010</name>
</gene>
<sequence length="137" mass="15134" precursor="true">MSLDAYIWYYIMVTVVFTIAYSLYGVATRPHIVKKLVFITILSDAVYVLLVFMGYRLTASTPPVYPGGTLLNPQLPWNPSEVVSFIARSVDPVPQVLIVTAIVIGLAQLIFLSAIALRIVKATGTFNVNRLEVAEDE</sequence>
<evidence type="ECO:0000256" key="4">
    <source>
        <dbReference type="ARBA" id="ARBA00022989"/>
    </source>
</evidence>
<reference evidence="7 8" key="2">
    <citation type="journal article" date="2011" name="Stand. Genomic Sci.">
        <title>Complete genome sequence of Desulfurococcus mucosus type strain (O7/1).</title>
        <authorList>
            <person name="Wirth R."/>
            <person name="Chertkov O."/>
            <person name="Held B."/>
            <person name="Lapidus A."/>
            <person name="Nolan M."/>
            <person name="Lucas S."/>
            <person name="Hammon N."/>
            <person name="Deshpande S."/>
            <person name="Cheng J.F."/>
            <person name="Tapia R."/>
            <person name="Han C."/>
            <person name="Goodwin L."/>
            <person name="Pitluck S."/>
            <person name="Liolios K."/>
            <person name="Ioanna P."/>
            <person name="Ivanova N."/>
            <person name="Mavromatis K."/>
            <person name="Mikhailova N."/>
            <person name="Pati A."/>
            <person name="Chen A."/>
            <person name="Palaniappan K."/>
            <person name="Land M."/>
            <person name="Hauser L."/>
            <person name="Chang Y.J."/>
            <person name="Jeffries C.D."/>
            <person name="Bilek Y."/>
            <person name="Hader T."/>
            <person name="Rohde M."/>
            <person name="Spring S."/>
            <person name="Sikorski J."/>
            <person name="Goker M."/>
            <person name="Woyke T."/>
            <person name="Bristow J."/>
            <person name="Eisen J.A."/>
            <person name="Markowitz V."/>
            <person name="Hugenholtz P."/>
            <person name="Kyrpides N.C."/>
            <person name="Klenk H.P."/>
        </authorList>
    </citation>
    <scope>NUCLEOTIDE SEQUENCE [LARGE SCALE GENOMIC DNA]</scope>
    <source>
        <strain evidence="8">ATCC 35584 / DSM 2162 / JCM 9187 / O7/1</strain>
    </source>
</reference>
<evidence type="ECO:0000313" key="7">
    <source>
        <dbReference type="EMBL" id="ADV65312.1"/>
    </source>
</evidence>
<keyword evidence="7" id="KW-0830">Ubiquinone</keyword>
<evidence type="ECO:0000256" key="2">
    <source>
        <dbReference type="ARBA" id="ARBA00022475"/>
    </source>
</evidence>
<dbReference type="eggNOG" id="arCOG03072">
    <property type="taxonomic scope" value="Archaea"/>
</dbReference>
<dbReference type="GeneID" id="10153710"/>
<keyword evidence="4 6" id="KW-1133">Transmembrane helix</keyword>
<dbReference type="KEGG" id="dmu:Desmu_1010"/>
<keyword evidence="8" id="KW-1185">Reference proteome</keyword>
<dbReference type="GO" id="GO:0005886">
    <property type="term" value="C:plasma membrane"/>
    <property type="evidence" value="ECO:0007669"/>
    <property type="project" value="UniProtKB-SubCell"/>
</dbReference>
<evidence type="ECO:0000256" key="3">
    <source>
        <dbReference type="ARBA" id="ARBA00022692"/>
    </source>
</evidence>
<dbReference type="InterPro" id="IPR039428">
    <property type="entry name" value="NUOK/Mnh_C1-like"/>
</dbReference>
<dbReference type="OrthoDB" id="18006at2157"/>
<dbReference type="PANTHER" id="PTHR34583:SF2">
    <property type="entry name" value="ANTIPORTER SUBUNIT MNHC2-RELATED"/>
    <property type="match status" value="1"/>
</dbReference>
<feature type="transmembrane region" description="Helical" evidence="6">
    <location>
        <begin position="36"/>
        <end position="55"/>
    </location>
</feature>
<dbReference type="Gene3D" id="1.10.287.3510">
    <property type="match status" value="1"/>
</dbReference>
<evidence type="ECO:0000256" key="5">
    <source>
        <dbReference type="ARBA" id="ARBA00023136"/>
    </source>
</evidence>
<organism evidence="7 8">
    <name type="scientific">Desulfurococcus mucosus (strain ATCC 35584 / DSM 2162 / JCM 9187 / O7/1)</name>
    <dbReference type="NCBI Taxonomy" id="765177"/>
    <lineage>
        <taxon>Archaea</taxon>
        <taxon>Thermoproteota</taxon>
        <taxon>Thermoprotei</taxon>
        <taxon>Desulfurococcales</taxon>
        <taxon>Desulfurococcaceae</taxon>
        <taxon>Desulfurococcus</taxon>
    </lineage>
</organism>
<keyword evidence="5 6" id="KW-0472">Membrane</keyword>
<accession>E8R9Y6</accession>